<dbReference type="InterPro" id="IPR020084">
    <property type="entry name" value="NUDIX_hydrolase_CS"/>
</dbReference>
<dbReference type="GO" id="GO:0006754">
    <property type="term" value="P:ATP biosynthetic process"/>
    <property type="evidence" value="ECO:0007669"/>
    <property type="project" value="TreeGrafter"/>
</dbReference>
<dbReference type="EMBL" id="AZCN01000035">
    <property type="protein sequence ID" value="KRK16206.1"/>
    <property type="molecule type" value="Genomic_DNA"/>
</dbReference>
<dbReference type="PATRIC" id="fig|913848.6.peg.1383"/>
<sequence length="150" mass="17101">MDEIVFGERDPKLTYKTRIGAYVVVPDAAQKQILVVEPPNHSYLLPGGGIEPGESDVETIVRELIEEVGGTMQITDYLGRASEYFYSTWRKQAYYHPAHFYAGTGLIKTQAPLEGDFNQIKWMPLEEAAAALKRPTHRWALAKWRQQHHC</sequence>
<dbReference type="PROSITE" id="PS51462">
    <property type="entry name" value="NUDIX"/>
    <property type="match status" value="1"/>
</dbReference>
<organism evidence="3 4">
    <name type="scientific">Loigolactobacillus coryniformis subsp. coryniformis KCTC 3167 = DSM 20001</name>
    <dbReference type="NCBI Taxonomy" id="913848"/>
    <lineage>
        <taxon>Bacteria</taxon>
        <taxon>Bacillati</taxon>
        <taxon>Bacillota</taxon>
        <taxon>Bacilli</taxon>
        <taxon>Lactobacillales</taxon>
        <taxon>Lactobacillaceae</taxon>
        <taxon>Loigolactobacillus</taxon>
    </lineage>
</organism>
<dbReference type="PROSITE" id="PS00893">
    <property type="entry name" value="NUDIX_BOX"/>
    <property type="match status" value="1"/>
</dbReference>
<evidence type="ECO:0000259" key="2">
    <source>
        <dbReference type="PROSITE" id="PS51462"/>
    </source>
</evidence>
<dbReference type="InterPro" id="IPR015797">
    <property type="entry name" value="NUDIX_hydrolase-like_dom_sf"/>
</dbReference>
<evidence type="ECO:0000313" key="3">
    <source>
        <dbReference type="EMBL" id="KRK16206.1"/>
    </source>
</evidence>
<dbReference type="AlphaFoldDB" id="A0A0R1F3S9"/>
<proteinExistence type="predicted"/>
<dbReference type="PANTHER" id="PTHR21340:SF0">
    <property type="entry name" value="BIS(5'-NUCLEOSYL)-TETRAPHOSPHATASE [ASYMMETRICAL]"/>
    <property type="match status" value="1"/>
</dbReference>
<dbReference type="GeneID" id="65916178"/>
<dbReference type="GO" id="GO:0004081">
    <property type="term" value="F:bis(5'-nucleosyl)-tetraphosphatase (asymmetrical) activity"/>
    <property type="evidence" value="ECO:0007669"/>
    <property type="project" value="TreeGrafter"/>
</dbReference>
<dbReference type="Pfam" id="PF00293">
    <property type="entry name" value="NUDIX"/>
    <property type="match status" value="1"/>
</dbReference>
<protein>
    <submittedName>
        <fullName evidence="3">MutT nudix family protein</fullName>
    </submittedName>
</protein>
<dbReference type="GO" id="GO:0006167">
    <property type="term" value="P:AMP biosynthetic process"/>
    <property type="evidence" value="ECO:0007669"/>
    <property type="project" value="TreeGrafter"/>
</dbReference>
<keyword evidence="1" id="KW-0378">Hydrolase</keyword>
<evidence type="ECO:0000256" key="1">
    <source>
        <dbReference type="ARBA" id="ARBA00022801"/>
    </source>
</evidence>
<gene>
    <name evidence="3" type="ORF">FD22_GL001345</name>
</gene>
<accession>A0A0R1F3S9</accession>
<dbReference type="Gene3D" id="3.90.79.10">
    <property type="entry name" value="Nucleoside Triphosphate Pyrophosphohydrolase"/>
    <property type="match status" value="1"/>
</dbReference>
<dbReference type="InterPro" id="IPR051325">
    <property type="entry name" value="Nudix_hydrolase_domain"/>
</dbReference>
<name>A0A0R1F3S9_9LACO</name>
<dbReference type="SUPFAM" id="SSF55811">
    <property type="entry name" value="Nudix"/>
    <property type="match status" value="1"/>
</dbReference>
<reference evidence="3 4" key="1">
    <citation type="journal article" date="2015" name="Genome Announc.">
        <title>Expanding the biotechnology potential of lactobacilli through comparative genomics of 213 strains and associated genera.</title>
        <authorList>
            <person name="Sun Z."/>
            <person name="Harris H.M."/>
            <person name="McCann A."/>
            <person name="Guo C."/>
            <person name="Argimon S."/>
            <person name="Zhang W."/>
            <person name="Yang X."/>
            <person name="Jeffery I.B."/>
            <person name="Cooney J.C."/>
            <person name="Kagawa T.F."/>
            <person name="Liu W."/>
            <person name="Song Y."/>
            <person name="Salvetti E."/>
            <person name="Wrobel A."/>
            <person name="Rasinkangas P."/>
            <person name="Parkhill J."/>
            <person name="Rea M.C."/>
            <person name="O'Sullivan O."/>
            <person name="Ritari J."/>
            <person name="Douillard F.P."/>
            <person name="Paul Ross R."/>
            <person name="Yang R."/>
            <person name="Briner A.E."/>
            <person name="Felis G.E."/>
            <person name="de Vos W.M."/>
            <person name="Barrangou R."/>
            <person name="Klaenhammer T.R."/>
            <person name="Caufield P.W."/>
            <person name="Cui Y."/>
            <person name="Zhang H."/>
            <person name="O'Toole P.W."/>
        </authorList>
    </citation>
    <scope>NUCLEOTIDE SEQUENCE [LARGE SCALE GENOMIC DNA]</scope>
    <source>
        <strain evidence="3 4">DSM 20001</strain>
    </source>
</reference>
<dbReference type="RefSeq" id="WP_003677638.1">
    <property type="nucleotide sequence ID" value="NZ_AZCN01000035.1"/>
</dbReference>
<feature type="domain" description="Nudix hydrolase" evidence="2">
    <location>
        <begin position="14"/>
        <end position="147"/>
    </location>
</feature>
<dbReference type="PANTHER" id="PTHR21340">
    <property type="entry name" value="DIADENOSINE 5,5-P1,P4-TETRAPHOSPHATE PYROPHOSPHOHYDROLASE MUTT"/>
    <property type="match status" value="1"/>
</dbReference>
<evidence type="ECO:0000313" key="4">
    <source>
        <dbReference type="Proteomes" id="UP000051181"/>
    </source>
</evidence>
<dbReference type="CDD" id="cd04684">
    <property type="entry name" value="NUDIX_Hydrolase"/>
    <property type="match status" value="1"/>
</dbReference>
<dbReference type="Proteomes" id="UP000051181">
    <property type="component" value="Unassembled WGS sequence"/>
</dbReference>
<dbReference type="eggNOG" id="COG0494">
    <property type="taxonomic scope" value="Bacteria"/>
</dbReference>
<dbReference type="InterPro" id="IPR000086">
    <property type="entry name" value="NUDIX_hydrolase_dom"/>
</dbReference>
<comment type="caution">
    <text evidence="3">The sequence shown here is derived from an EMBL/GenBank/DDBJ whole genome shotgun (WGS) entry which is preliminary data.</text>
</comment>